<accession>A0A6A4HAN2</accession>
<evidence type="ECO:0000313" key="1">
    <source>
        <dbReference type="EMBL" id="KAE9394195.1"/>
    </source>
</evidence>
<dbReference type="OrthoDB" id="3091896at2759"/>
<proteinExistence type="predicted"/>
<dbReference type="EMBL" id="ML769555">
    <property type="protein sequence ID" value="KAE9394195.1"/>
    <property type="molecule type" value="Genomic_DNA"/>
</dbReference>
<dbReference type="AlphaFoldDB" id="A0A6A4HAN2"/>
<reference evidence="1" key="1">
    <citation type="journal article" date="2019" name="Environ. Microbiol.">
        <title>Fungal ecological strategies reflected in gene transcription - a case study of two litter decomposers.</title>
        <authorList>
            <person name="Barbi F."/>
            <person name="Kohler A."/>
            <person name="Barry K."/>
            <person name="Baskaran P."/>
            <person name="Daum C."/>
            <person name="Fauchery L."/>
            <person name="Ihrmark K."/>
            <person name="Kuo A."/>
            <person name="LaButti K."/>
            <person name="Lipzen A."/>
            <person name="Morin E."/>
            <person name="Grigoriev I.V."/>
            <person name="Henrissat B."/>
            <person name="Lindahl B."/>
            <person name="Martin F."/>
        </authorList>
    </citation>
    <scope>NUCLEOTIDE SEQUENCE</scope>
    <source>
        <strain evidence="1">JB14</strain>
    </source>
</reference>
<evidence type="ECO:0000313" key="2">
    <source>
        <dbReference type="Proteomes" id="UP000799118"/>
    </source>
</evidence>
<protein>
    <submittedName>
        <fullName evidence="1">Uncharacterized protein</fullName>
    </submittedName>
</protein>
<organism evidence="1 2">
    <name type="scientific">Gymnopus androsaceus JB14</name>
    <dbReference type="NCBI Taxonomy" id="1447944"/>
    <lineage>
        <taxon>Eukaryota</taxon>
        <taxon>Fungi</taxon>
        <taxon>Dikarya</taxon>
        <taxon>Basidiomycota</taxon>
        <taxon>Agaricomycotina</taxon>
        <taxon>Agaricomycetes</taxon>
        <taxon>Agaricomycetidae</taxon>
        <taxon>Agaricales</taxon>
        <taxon>Marasmiineae</taxon>
        <taxon>Omphalotaceae</taxon>
        <taxon>Gymnopus</taxon>
    </lineage>
</organism>
<name>A0A6A4HAN2_9AGAR</name>
<gene>
    <name evidence="1" type="ORF">BT96DRAFT_998742</name>
</gene>
<keyword evidence="2" id="KW-1185">Reference proteome</keyword>
<sequence length="303" mass="34327">MFRGPSHSVQGHIHYPPSHQQYSTYLSPVPSHPSLQQATFPPPMPHPHYQMGCSMLVYTNTQLAVQNFVPPLPQLMHMHTAHPGMAMDTEEDNRSDFRDPQFVVVPSIATPYAIEMALNSSVISCLRKGWGEYIPMAYFASRFADSSSVTDQGESLVFEVDKVKVKSKRLVDYPISKIMATDFTEIAAAYPRAVFNHFIPGKSGCVGTPKVVNIASMIKGLFRLVTTRPDFIQNFETYKQYIEKALRDWFNNKEKNNQINLFHENLYQMTFNTECRKLATAVSEEQCPSSSSPSRSRASKRSF</sequence>
<dbReference type="Proteomes" id="UP000799118">
    <property type="component" value="Unassembled WGS sequence"/>
</dbReference>